<organism evidence="1 2">
    <name type="scientific">Symbiodinium microadriaticum</name>
    <name type="common">Dinoflagellate</name>
    <name type="synonym">Zooxanthella microadriatica</name>
    <dbReference type="NCBI Taxonomy" id="2951"/>
    <lineage>
        <taxon>Eukaryota</taxon>
        <taxon>Sar</taxon>
        <taxon>Alveolata</taxon>
        <taxon>Dinophyceae</taxon>
        <taxon>Suessiales</taxon>
        <taxon>Symbiodiniaceae</taxon>
        <taxon>Symbiodinium</taxon>
    </lineage>
</organism>
<sequence>MKLKLGGGVAFGAPEAVAAERQDQWQQEATLVMEGMDWASEDWQLAPPRKEGGFAAGTQLVGKQLAQQEGSFPLAVRLAGGEMAQQEGRFAVAPQLVGKQLADQKPGSFATQPAEVQLGLVVVAGKHAVGLVPPGGLLQKVCCLVPAQATGELQERSAGAVLADCCFPSLHSLLEGWTGWTSFTGTGPTVVPAGTLAAPPVPSALRFWAAPMSNLGR</sequence>
<dbReference type="Proteomes" id="UP000186817">
    <property type="component" value="Unassembled WGS sequence"/>
</dbReference>
<reference evidence="1 2" key="1">
    <citation type="submission" date="2016-02" db="EMBL/GenBank/DDBJ databases">
        <title>Genome analysis of coral dinoflagellate symbionts highlights evolutionary adaptations to a symbiotic lifestyle.</title>
        <authorList>
            <person name="Aranda M."/>
            <person name="Li Y."/>
            <person name="Liew Y.J."/>
            <person name="Baumgarten S."/>
            <person name="Simakov O."/>
            <person name="Wilson M."/>
            <person name="Piel J."/>
            <person name="Ashoor H."/>
            <person name="Bougouffa S."/>
            <person name="Bajic V.B."/>
            <person name="Ryu T."/>
            <person name="Ravasi T."/>
            <person name="Bayer T."/>
            <person name="Micklem G."/>
            <person name="Kim H."/>
            <person name="Bhak J."/>
            <person name="Lajeunesse T.C."/>
            <person name="Voolstra C.R."/>
        </authorList>
    </citation>
    <scope>NUCLEOTIDE SEQUENCE [LARGE SCALE GENOMIC DNA]</scope>
    <source>
        <strain evidence="1 2">CCMP2467</strain>
    </source>
</reference>
<evidence type="ECO:0000313" key="1">
    <source>
        <dbReference type="EMBL" id="OLP75884.1"/>
    </source>
</evidence>
<dbReference type="EMBL" id="LSRX01002224">
    <property type="protein sequence ID" value="OLP75884.1"/>
    <property type="molecule type" value="Genomic_DNA"/>
</dbReference>
<comment type="caution">
    <text evidence="1">The sequence shown here is derived from an EMBL/GenBank/DDBJ whole genome shotgun (WGS) entry which is preliminary data.</text>
</comment>
<keyword evidence="2" id="KW-1185">Reference proteome</keyword>
<gene>
    <name evidence="1" type="ORF">AK812_SmicGene44253</name>
</gene>
<dbReference type="AlphaFoldDB" id="A0A1Q9BYX8"/>
<proteinExistence type="predicted"/>
<protein>
    <submittedName>
        <fullName evidence="1">Uncharacterized protein</fullName>
    </submittedName>
</protein>
<name>A0A1Q9BYX8_SYMMI</name>
<evidence type="ECO:0000313" key="2">
    <source>
        <dbReference type="Proteomes" id="UP000186817"/>
    </source>
</evidence>
<accession>A0A1Q9BYX8</accession>
<dbReference type="OrthoDB" id="420941at2759"/>